<keyword evidence="3" id="KW-1185">Reference proteome</keyword>
<feature type="transmembrane region" description="Helical" evidence="1">
    <location>
        <begin position="462"/>
        <end position="480"/>
    </location>
</feature>
<keyword evidence="1" id="KW-0812">Transmembrane</keyword>
<proteinExistence type="predicted"/>
<keyword evidence="1" id="KW-1133">Transmembrane helix</keyword>
<dbReference type="OrthoDB" id="8977141at2"/>
<feature type="transmembrane region" description="Helical" evidence="1">
    <location>
        <begin position="578"/>
        <end position="602"/>
    </location>
</feature>
<feature type="transmembrane region" description="Helical" evidence="1">
    <location>
        <begin position="487"/>
        <end position="509"/>
    </location>
</feature>
<accession>A0A1I4S0X2</accession>
<dbReference type="Proteomes" id="UP000199470">
    <property type="component" value="Unassembled WGS sequence"/>
</dbReference>
<feature type="transmembrane region" description="Helical" evidence="1">
    <location>
        <begin position="429"/>
        <end position="450"/>
    </location>
</feature>
<dbReference type="RefSeq" id="WP_093390014.1">
    <property type="nucleotide sequence ID" value="NZ_FOTW01000024.1"/>
</dbReference>
<feature type="transmembrane region" description="Helical" evidence="1">
    <location>
        <begin position="515"/>
        <end position="536"/>
    </location>
</feature>
<dbReference type="EMBL" id="FOTW01000024">
    <property type="protein sequence ID" value="SFM58137.1"/>
    <property type="molecule type" value="Genomic_DNA"/>
</dbReference>
<gene>
    <name evidence="2" type="ORF">SAMN02982985_04572</name>
</gene>
<sequence length="650" mass="71837">MAESAAAGGAQAALRTMDKVIVAIHGVGSQQRSETIRRVTTQFSAHSKPRVALMPLGFFYVDKVGQVKVSQLDVPAGDTLDKIGFAEVFWADIPKKVDKDSDTLEEIKAWGRTVVSRAEAAYGKVNAATPRLDQADFQLGAAVVEEIVETVAVLENLLFIADKMGLFKFDLAPVLREYVGDVQVVAEFRFFRERIVYRFHKAMHDVIQACQGAPEVYVVAHSEGTVVALLAMLEALSSAPASQVADPDDPTNEDKVVSTDWILALRGFMTIGSPIDKHLVLWPQMWSGLNPAARRLEHKIKWRNYYDYGDPIGFKLDAAKTYLDNTGCQAFDFASDPERDDFGFSRYWLPGKAHKDYWTDNAVFDHFIRSVVLGEEVKDKPRGRALVGAVSTALPYLLSAALHLAAVFLLFKALLIYLEGVPSLALELILLLTRTVFCLGGLLLGVTVVARVPRLVNRWWKWLWLPVLFGLAMAGLYWLWLPEPVALALATIVQMLLQLLLPAAAFAALPPPGDAVVFGKGVLLGIAALLACSGWVLTRNRRRGRRALVAAGAVAVLLLVVLQIVATDRQDPQPVWPLVLAGAAFLYLWWLGILVFDLAFIWHRYIRQSVAAETLHHWYRRMEAVPKTLRQILMPATTERAAAPSARDGG</sequence>
<evidence type="ECO:0000313" key="2">
    <source>
        <dbReference type="EMBL" id="SFM58137.1"/>
    </source>
</evidence>
<feature type="transmembrane region" description="Helical" evidence="1">
    <location>
        <begin position="548"/>
        <end position="566"/>
    </location>
</feature>
<feature type="transmembrane region" description="Helical" evidence="1">
    <location>
        <begin position="396"/>
        <end position="417"/>
    </location>
</feature>
<keyword evidence="1" id="KW-0472">Membrane</keyword>
<reference evidence="2 3" key="1">
    <citation type="submission" date="2016-10" db="EMBL/GenBank/DDBJ databases">
        <authorList>
            <person name="de Groot N.N."/>
        </authorList>
    </citation>
    <scope>NUCLEOTIDE SEQUENCE [LARGE SCALE GENOMIC DNA]</scope>
    <source>
        <strain evidence="2 3">ATCC 43154</strain>
    </source>
</reference>
<evidence type="ECO:0000256" key="1">
    <source>
        <dbReference type="SAM" id="Phobius"/>
    </source>
</evidence>
<evidence type="ECO:0000313" key="3">
    <source>
        <dbReference type="Proteomes" id="UP000199470"/>
    </source>
</evidence>
<dbReference type="AlphaFoldDB" id="A0A1I4S0X2"/>
<evidence type="ECO:0008006" key="4">
    <source>
        <dbReference type="Google" id="ProtNLM"/>
    </source>
</evidence>
<protein>
    <recommendedName>
        <fullName evidence="4">Alpha/beta hydrolase</fullName>
    </recommendedName>
</protein>
<organism evidence="2 3">
    <name type="scientific">Rugamonas rubra</name>
    <dbReference type="NCBI Taxonomy" id="758825"/>
    <lineage>
        <taxon>Bacteria</taxon>
        <taxon>Pseudomonadati</taxon>
        <taxon>Pseudomonadota</taxon>
        <taxon>Betaproteobacteria</taxon>
        <taxon>Burkholderiales</taxon>
        <taxon>Oxalobacteraceae</taxon>
        <taxon>Telluria group</taxon>
        <taxon>Rugamonas</taxon>
    </lineage>
</organism>
<name>A0A1I4S0X2_9BURK</name>